<dbReference type="Pfam" id="PF00011">
    <property type="entry name" value="HSP20"/>
    <property type="match status" value="1"/>
</dbReference>
<accession>A0ABD0JTF7</accession>
<dbReference type="Gene3D" id="2.60.40.790">
    <property type="match status" value="1"/>
</dbReference>
<keyword evidence="5" id="KW-1185">Reference proteome</keyword>
<evidence type="ECO:0000256" key="1">
    <source>
        <dbReference type="PROSITE-ProRule" id="PRU00285"/>
    </source>
</evidence>
<comment type="similarity">
    <text evidence="1 2">Belongs to the small heat shock protein (HSP20) family.</text>
</comment>
<dbReference type="EMBL" id="JACVVK020000339">
    <property type="protein sequence ID" value="KAK7477872.1"/>
    <property type="molecule type" value="Genomic_DNA"/>
</dbReference>
<dbReference type="InterPro" id="IPR001436">
    <property type="entry name" value="Alpha-crystallin/sHSP_animal"/>
</dbReference>
<protein>
    <recommendedName>
        <fullName evidence="3">SHSP domain-containing protein</fullName>
    </recommendedName>
</protein>
<dbReference type="PROSITE" id="PS01031">
    <property type="entry name" value="SHSP"/>
    <property type="match status" value="1"/>
</dbReference>
<dbReference type="InterPro" id="IPR002068">
    <property type="entry name" value="A-crystallin/Hsp20_dom"/>
</dbReference>
<feature type="domain" description="SHSP" evidence="3">
    <location>
        <begin position="105"/>
        <end position="211"/>
    </location>
</feature>
<dbReference type="PANTHER" id="PTHR45640">
    <property type="entry name" value="HEAT SHOCK PROTEIN HSP-12.2-RELATED"/>
    <property type="match status" value="1"/>
</dbReference>
<dbReference type="AlphaFoldDB" id="A0ABD0JTF7"/>
<organism evidence="4 5">
    <name type="scientific">Batillaria attramentaria</name>
    <dbReference type="NCBI Taxonomy" id="370345"/>
    <lineage>
        <taxon>Eukaryota</taxon>
        <taxon>Metazoa</taxon>
        <taxon>Spiralia</taxon>
        <taxon>Lophotrochozoa</taxon>
        <taxon>Mollusca</taxon>
        <taxon>Gastropoda</taxon>
        <taxon>Caenogastropoda</taxon>
        <taxon>Sorbeoconcha</taxon>
        <taxon>Cerithioidea</taxon>
        <taxon>Batillariidae</taxon>
        <taxon>Batillaria</taxon>
    </lineage>
</organism>
<gene>
    <name evidence="4" type="ORF">BaRGS_00030868</name>
</gene>
<evidence type="ECO:0000313" key="4">
    <source>
        <dbReference type="EMBL" id="KAK7477872.1"/>
    </source>
</evidence>
<evidence type="ECO:0000259" key="3">
    <source>
        <dbReference type="PROSITE" id="PS01031"/>
    </source>
</evidence>
<dbReference type="PANTHER" id="PTHR45640:SF26">
    <property type="entry name" value="RE23625P"/>
    <property type="match status" value="1"/>
</dbReference>
<reference evidence="4 5" key="1">
    <citation type="journal article" date="2023" name="Sci. Data">
        <title>Genome assembly of the Korean intertidal mud-creeper Batillaria attramentaria.</title>
        <authorList>
            <person name="Patra A.K."/>
            <person name="Ho P.T."/>
            <person name="Jun S."/>
            <person name="Lee S.J."/>
            <person name="Kim Y."/>
            <person name="Won Y.J."/>
        </authorList>
    </citation>
    <scope>NUCLEOTIDE SEQUENCE [LARGE SCALE GENOMIC DNA]</scope>
    <source>
        <strain evidence="4">Wonlab-2016</strain>
    </source>
</reference>
<evidence type="ECO:0000256" key="2">
    <source>
        <dbReference type="RuleBase" id="RU003616"/>
    </source>
</evidence>
<sequence>MSTHTMASQFASPAVRQVPLHIEMPPQSVPTVRWDYVSPGRITAEHQLHLLDQDMRRLAGEMSRLQRETGMYATPTLADFDPKPFSGDFFTAAGGGVHAESWRKKENFHLENPVVKDRDGRHQFRLEFDLRQFKPEEIAVSTEGRQLTVQARHEENDEGKKARREYFRQYTIPNDVDPMTLVSRQSHTGILSVYAPLPVGSESQSITITRK</sequence>
<name>A0ABD0JTF7_9CAEN</name>
<dbReference type="InterPro" id="IPR008978">
    <property type="entry name" value="HSP20-like_chaperone"/>
</dbReference>
<evidence type="ECO:0000313" key="5">
    <source>
        <dbReference type="Proteomes" id="UP001519460"/>
    </source>
</evidence>
<proteinExistence type="inferred from homology"/>
<dbReference type="SUPFAM" id="SSF49764">
    <property type="entry name" value="HSP20-like chaperones"/>
    <property type="match status" value="1"/>
</dbReference>
<comment type="caution">
    <text evidence="4">The sequence shown here is derived from an EMBL/GenBank/DDBJ whole genome shotgun (WGS) entry which is preliminary data.</text>
</comment>
<dbReference type="CDD" id="cd06526">
    <property type="entry name" value="metazoan_ACD"/>
    <property type="match status" value="1"/>
</dbReference>
<dbReference type="Proteomes" id="UP001519460">
    <property type="component" value="Unassembled WGS sequence"/>
</dbReference>
<dbReference type="PRINTS" id="PR00299">
    <property type="entry name" value="ACRYSTALLIN"/>
</dbReference>